<dbReference type="STRING" id="1238425.J07HQW2_01973"/>
<feature type="domain" description="DUF7993" evidence="1">
    <location>
        <begin position="1"/>
        <end position="133"/>
    </location>
</feature>
<dbReference type="eggNOG" id="arCOG04658">
    <property type="taxonomic scope" value="Archaea"/>
</dbReference>
<name>U1PT22_9EURY</name>
<evidence type="ECO:0000313" key="2">
    <source>
        <dbReference type="EMBL" id="ERG95516.1"/>
    </source>
</evidence>
<evidence type="ECO:0000259" key="1">
    <source>
        <dbReference type="Pfam" id="PF25956"/>
    </source>
</evidence>
<protein>
    <recommendedName>
        <fullName evidence="1">DUF7993 domain-containing protein</fullName>
    </recommendedName>
</protein>
<organism evidence="2 3">
    <name type="scientific">Haloquadratum walsbyi J07HQW2</name>
    <dbReference type="NCBI Taxonomy" id="1238425"/>
    <lineage>
        <taxon>Archaea</taxon>
        <taxon>Methanobacteriati</taxon>
        <taxon>Methanobacteriota</taxon>
        <taxon>Stenosarchaea group</taxon>
        <taxon>Halobacteria</taxon>
        <taxon>Halobacteriales</taxon>
        <taxon>Haloferacaceae</taxon>
        <taxon>Haloquadratum</taxon>
    </lineage>
</organism>
<dbReference type="Pfam" id="PF25956">
    <property type="entry name" value="DUF7993"/>
    <property type="match status" value="1"/>
</dbReference>
<sequence length="136" mass="14284">MVKTQVNDGYRIAELLASEITGHEGILAPLSVGDADPDVTPTEDGALTYHILHAANDDDVAAVYAHPKHIRVVIETATAAAPAAKAVADTDIRLCSDSPVQSSERPAMIITSGAEIKRFLPVLESLATAIIAENTD</sequence>
<proteinExistence type="predicted"/>
<dbReference type="HOGENOM" id="CLU_159741_0_0_2"/>
<dbReference type="EMBL" id="KE356561">
    <property type="protein sequence ID" value="ERG95516.1"/>
    <property type="molecule type" value="Genomic_DNA"/>
</dbReference>
<dbReference type="AlphaFoldDB" id="U1PT22"/>
<gene>
    <name evidence="2" type="ORF">J07HQW2_01973</name>
</gene>
<dbReference type="InterPro" id="IPR058306">
    <property type="entry name" value="DUF7993"/>
</dbReference>
<reference evidence="2 3" key="1">
    <citation type="journal article" date="2013" name="PLoS ONE">
        <title>Assembly-driven community genomics of a hypersaline microbial ecosystem.</title>
        <authorList>
            <person name="Podell S."/>
            <person name="Ugalde J.A."/>
            <person name="Narasingarao P."/>
            <person name="Banfield J.F."/>
            <person name="Heidelberg K.B."/>
            <person name="Allen E.E."/>
        </authorList>
    </citation>
    <scope>NUCLEOTIDE SEQUENCE [LARGE SCALE GENOMIC DNA]</scope>
    <source>
        <strain evidence="3">J07HQW2</strain>
    </source>
</reference>
<accession>U1PT22</accession>
<evidence type="ECO:0000313" key="3">
    <source>
        <dbReference type="Proteomes" id="UP000030710"/>
    </source>
</evidence>
<dbReference type="Proteomes" id="UP000030710">
    <property type="component" value="Unassembled WGS sequence"/>
</dbReference>
<dbReference type="RefSeq" id="WP_021054993.1">
    <property type="nucleotide sequence ID" value="NZ_KE356561.1"/>
</dbReference>